<protein>
    <recommendedName>
        <fullName evidence="1">GTPase-associated system helical domain-containing protein</fullName>
    </recommendedName>
</protein>
<dbReference type="AlphaFoldDB" id="A0A2C6DQ25"/>
<dbReference type="InterPro" id="IPR045523">
    <property type="entry name" value="GASH"/>
</dbReference>
<dbReference type="Proteomes" id="UP000224974">
    <property type="component" value="Unassembled WGS sequence"/>
</dbReference>
<name>A0A2C6DQ25_9GAMM</name>
<keyword evidence="3" id="KW-1185">Reference proteome</keyword>
<proteinExistence type="predicted"/>
<dbReference type="OrthoDB" id="6637879at2"/>
<evidence type="ECO:0000313" key="2">
    <source>
        <dbReference type="EMBL" id="PHI30894.1"/>
    </source>
</evidence>
<dbReference type="EMBL" id="PDDX01000001">
    <property type="protein sequence ID" value="PHI30894.1"/>
    <property type="molecule type" value="Genomic_DNA"/>
</dbReference>
<sequence>MADYNFADQYRAAGLAPGSDIIRLRQSAFDDLRENLNIDNILDLTRIYFGLTVPSGTDWFRNAFSENDLSFSMIDNEREAAVLAVCLLSASLSDGNINAGLVPIVTAINRHRSPVLQPNFLNEAFHRLDELSIKSEQGCCITVDKIETPKECQISTDIDDFEESPTDILKLAEIVRTAHEASSEASKTIVKQVTDVVYPLVERVDMLREEVSMLWWYIGGWSRKLNKPFADLDIGLAALMAGLDLAHLTQRKNGPIAARAILQRVFIDCRSKPKKEITLDSAIESLPDTLIGLLDFPEKLKSMEDLCPVSSAIVKYQVIGGNAAWHAQFKKSTALDPTILFTPIELSMQIYRESLLLSNID</sequence>
<dbReference type="Pfam" id="PF19994">
    <property type="entry name" value="GASH"/>
    <property type="match status" value="1"/>
</dbReference>
<reference evidence="3" key="1">
    <citation type="submission" date="2017-09" db="EMBL/GenBank/DDBJ databases">
        <title>FDA dAtabase for Regulatory Grade micrObial Sequences (FDA-ARGOS): Supporting development and validation of Infectious Disease Dx tests.</title>
        <authorList>
            <person name="Minogue T."/>
            <person name="Wolcott M."/>
            <person name="Wasieloski L."/>
            <person name="Aguilar W."/>
            <person name="Moore D."/>
            <person name="Tallon L."/>
            <person name="Sadzewicz L."/>
            <person name="Ott S."/>
            <person name="Zhao X."/>
            <person name="Nagaraj S."/>
            <person name="Vavikolanu K."/>
            <person name="Aluvathingal J."/>
            <person name="Nadendla S."/>
            <person name="Sichtig H."/>
        </authorList>
    </citation>
    <scope>NUCLEOTIDE SEQUENCE [LARGE SCALE GENOMIC DNA]</scope>
    <source>
        <strain evidence="3">FDAARGOS_387</strain>
    </source>
</reference>
<comment type="caution">
    <text evidence="2">The sequence shown here is derived from an EMBL/GenBank/DDBJ whole genome shotgun (WGS) entry which is preliminary data.</text>
</comment>
<accession>A0A2C6DQ25</accession>
<organism evidence="2 3">
    <name type="scientific">Budvicia aquatica</name>
    <dbReference type="NCBI Taxonomy" id="82979"/>
    <lineage>
        <taxon>Bacteria</taxon>
        <taxon>Pseudomonadati</taxon>
        <taxon>Pseudomonadota</taxon>
        <taxon>Gammaproteobacteria</taxon>
        <taxon>Enterobacterales</taxon>
        <taxon>Budviciaceae</taxon>
        <taxon>Budvicia</taxon>
    </lineage>
</organism>
<gene>
    <name evidence="2" type="ORF">CRN84_16890</name>
</gene>
<feature type="domain" description="GTPase-associated system helical" evidence="1">
    <location>
        <begin position="4"/>
        <end position="358"/>
    </location>
</feature>
<dbReference type="STRING" id="1111728.GCA_000427805_03745"/>
<evidence type="ECO:0000259" key="1">
    <source>
        <dbReference type="Pfam" id="PF19994"/>
    </source>
</evidence>
<evidence type="ECO:0000313" key="3">
    <source>
        <dbReference type="Proteomes" id="UP000224974"/>
    </source>
</evidence>
<dbReference type="RefSeq" id="WP_029095771.1">
    <property type="nucleotide sequence ID" value="NZ_PDDX01000001.1"/>
</dbReference>